<comment type="caution">
    <text evidence="3">The sequence shown here is derived from an EMBL/GenBank/DDBJ whole genome shotgun (WGS) entry which is preliminary data.</text>
</comment>
<dbReference type="AlphaFoldDB" id="A0A820MST3"/>
<feature type="non-terminal residue" evidence="3">
    <location>
        <position position="1"/>
    </location>
</feature>
<evidence type="ECO:0000256" key="1">
    <source>
        <dbReference type="SAM" id="MobiDB-lite"/>
    </source>
</evidence>
<sequence>QSAEPKYDQCDQYQQQQQQQYPSVPERGRAIRLMRNGDPYFTGRTFVINQRKYPMFDGFLDDASQSLRANFGAVRCIYTPKHGTRLKDMSEFEDHRTYVAAGGEKFKKLHYLDIADGKRIATKGQIPPK</sequence>
<reference evidence="3" key="1">
    <citation type="submission" date="2021-02" db="EMBL/GenBank/DDBJ databases">
        <authorList>
            <person name="Nowell W R."/>
        </authorList>
    </citation>
    <scope>NUCLEOTIDE SEQUENCE</scope>
</reference>
<dbReference type="SUPFAM" id="SSF89837">
    <property type="entry name" value="Doublecortin (DC)"/>
    <property type="match status" value="1"/>
</dbReference>
<evidence type="ECO:0000313" key="3">
    <source>
        <dbReference type="EMBL" id="CAF4380174.1"/>
    </source>
</evidence>
<feature type="domain" description="Doublecortin" evidence="2">
    <location>
        <begin position="29"/>
        <end position="112"/>
    </location>
</feature>
<dbReference type="SMART" id="SM00537">
    <property type="entry name" value="DCX"/>
    <property type="match status" value="1"/>
</dbReference>
<gene>
    <name evidence="3" type="ORF">OKA104_LOCUS50315</name>
</gene>
<name>A0A820MST3_9BILA</name>
<proteinExistence type="predicted"/>
<accession>A0A820MST3</accession>
<evidence type="ECO:0000313" key="4">
    <source>
        <dbReference type="Proteomes" id="UP000663881"/>
    </source>
</evidence>
<protein>
    <recommendedName>
        <fullName evidence="2">Doublecortin domain-containing protein</fullName>
    </recommendedName>
</protein>
<feature type="region of interest" description="Disordered" evidence="1">
    <location>
        <begin position="1"/>
        <end position="26"/>
    </location>
</feature>
<feature type="compositionally biased region" description="Low complexity" evidence="1">
    <location>
        <begin position="10"/>
        <end position="21"/>
    </location>
</feature>
<dbReference type="Proteomes" id="UP000663881">
    <property type="component" value="Unassembled WGS sequence"/>
</dbReference>
<dbReference type="GO" id="GO:0005874">
    <property type="term" value="C:microtubule"/>
    <property type="evidence" value="ECO:0007669"/>
    <property type="project" value="TreeGrafter"/>
</dbReference>
<dbReference type="InterPro" id="IPR036572">
    <property type="entry name" value="Doublecortin_dom_sf"/>
</dbReference>
<dbReference type="GO" id="GO:0005815">
    <property type="term" value="C:microtubule organizing center"/>
    <property type="evidence" value="ECO:0007669"/>
    <property type="project" value="TreeGrafter"/>
</dbReference>
<dbReference type="GO" id="GO:0035556">
    <property type="term" value="P:intracellular signal transduction"/>
    <property type="evidence" value="ECO:0007669"/>
    <property type="project" value="InterPro"/>
</dbReference>
<dbReference type="Pfam" id="PF03607">
    <property type="entry name" value="DCX"/>
    <property type="match status" value="1"/>
</dbReference>
<dbReference type="PANTHER" id="PTHR23004">
    <property type="entry name" value="DOUBLECORTIN DOMAIN CONTAINING 2"/>
    <property type="match status" value="1"/>
</dbReference>
<feature type="non-terminal residue" evidence="3">
    <location>
        <position position="129"/>
    </location>
</feature>
<dbReference type="PROSITE" id="PS50309">
    <property type="entry name" value="DC"/>
    <property type="match status" value="1"/>
</dbReference>
<dbReference type="Gene3D" id="3.10.20.230">
    <property type="entry name" value="Doublecortin domain"/>
    <property type="match status" value="1"/>
</dbReference>
<organism evidence="3 4">
    <name type="scientific">Adineta steineri</name>
    <dbReference type="NCBI Taxonomy" id="433720"/>
    <lineage>
        <taxon>Eukaryota</taxon>
        <taxon>Metazoa</taxon>
        <taxon>Spiralia</taxon>
        <taxon>Gnathifera</taxon>
        <taxon>Rotifera</taxon>
        <taxon>Eurotatoria</taxon>
        <taxon>Bdelloidea</taxon>
        <taxon>Adinetida</taxon>
        <taxon>Adinetidae</taxon>
        <taxon>Adineta</taxon>
    </lineage>
</organism>
<evidence type="ECO:0000259" key="2">
    <source>
        <dbReference type="PROSITE" id="PS50309"/>
    </source>
</evidence>
<dbReference type="EMBL" id="CAJOAY010025062">
    <property type="protein sequence ID" value="CAF4380174.1"/>
    <property type="molecule type" value="Genomic_DNA"/>
</dbReference>
<dbReference type="InterPro" id="IPR003533">
    <property type="entry name" value="Doublecortin_dom"/>
</dbReference>
<dbReference type="PANTHER" id="PTHR23004:SF11">
    <property type="entry name" value="PROTEIN RPI-1"/>
    <property type="match status" value="1"/>
</dbReference>